<feature type="region of interest" description="Disordered" evidence="1">
    <location>
        <begin position="1"/>
        <end position="27"/>
    </location>
</feature>
<dbReference type="Ensembl" id="ENSCINT00000029871.2">
    <property type="protein sequence ID" value="ENSCINP00000029625.2"/>
    <property type="gene ID" value="ENSCING00000017551.2"/>
</dbReference>
<keyword evidence="2" id="KW-0812">Transmembrane</keyword>
<dbReference type="Proteomes" id="UP000008144">
    <property type="component" value="Unassembled WGS sequence"/>
</dbReference>
<reference evidence="3" key="3">
    <citation type="submission" date="2025-09" db="UniProtKB">
        <authorList>
            <consortium name="Ensembl"/>
        </authorList>
    </citation>
    <scope>IDENTIFICATION</scope>
</reference>
<protein>
    <submittedName>
        <fullName evidence="3">Uncharacterized protein</fullName>
    </submittedName>
</protein>
<dbReference type="GeneTree" id="ENSGT00390000009071"/>
<sequence length="150" mass="16814">MKKPKSPSNASTSEGAKKSKRGKTQQGRRIIQFMRKAFFLTLFCVMSDVIFAVIQMVVIVPELVYLVLFDVNLLINIVCIVMSFRDWPRMIAPVCARHLIQDKNQSRDSNTNGRSTRTMVSRLAAANTRLTPQKRPNLSSSSEATANALP</sequence>
<evidence type="ECO:0000313" key="3">
    <source>
        <dbReference type="Ensembl" id="ENSCINP00000029625.2"/>
    </source>
</evidence>
<feature type="compositionally biased region" description="Polar residues" evidence="1">
    <location>
        <begin position="1"/>
        <end position="14"/>
    </location>
</feature>
<proteinExistence type="predicted"/>
<feature type="transmembrane region" description="Helical" evidence="2">
    <location>
        <begin position="37"/>
        <end position="57"/>
    </location>
</feature>
<evidence type="ECO:0000313" key="4">
    <source>
        <dbReference type="Proteomes" id="UP000008144"/>
    </source>
</evidence>
<keyword evidence="4" id="KW-1185">Reference proteome</keyword>
<reference evidence="4" key="1">
    <citation type="journal article" date="2002" name="Science">
        <title>The draft genome of Ciona intestinalis: insights into chordate and vertebrate origins.</title>
        <authorList>
            <person name="Dehal P."/>
            <person name="Satou Y."/>
            <person name="Campbell R.K."/>
            <person name="Chapman J."/>
            <person name="Degnan B."/>
            <person name="De Tomaso A."/>
            <person name="Davidson B."/>
            <person name="Di Gregorio A."/>
            <person name="Gelpke M."/>
            <person name="Goodstein D.M."/>
            <person name="Harafuji N."/>
            <person name="Hastings K.E."/>
            <person name="Ho I."/>
            <person name="Hotta K."/>
            <person name="Huang W."/>
            <person name="Kawashima T."/>
            <person name="Lemaire P."/>
            <person name="Martinez D."/>
            <person name="Meinertzhagen I.A."/>
            <person name="Necula S."/>
            <person name="Nonaka M."/>
            <person name="Putnam N."/>
            <person name="Rash S."/>
            <person name="Saiga H."/>
            <person name="Satake M."/>
            <person name="Terry A."/>
            <person name="Yamada L."/>
            <person name="Wang H.G."/>
            <person name="Awazu S."/>
            <person name="Azumi K."/>
            <person name="Boore J."/>
            <person name="Branno M."/>
            <person name="Chin-Bow S."/>
            <person name="DeSantis R."/>
            <person name="Doyle S."/>
            <person name="Francino P."/>
            <person name="Keys D.N."/>
            <person name="Haga S."/>
            <person name="Hayashi H."/>
            <person name="Hino K."/>
            <person name="Imai K.S."/>
            <person name="Inaba K."/>
            <person name="Kano S."/>
            <person name="Kobayashi K."/>
            <person name="Kobayashi M."/>
            <person name="Lee B.I."/>
            <person name="Makabe K.W."/>
            <person name="Manohar C."/>
            <person name="Matassi G."/>
            <person name="Medina M."/>
            <person name="Mochizuki Y."/>
            <person name="Mount S."/>
            <person name="Morishita T."/>
            <person name="Miura S."/>
            <person name="Nakayama A."/>
            <person name="Nishizaka S."/>
            <person name="Nomoto H."/>
            <person name="Ohta F."/>
            <person name="Oishi K."/>
            <person name="Rigoutsos I."/>
            <person name="Sano M."/>
            <person name="Sasaki A."/>
            <person name="Sasakura Y."/>
            <person name="Shoguchi E."/>
            <person name="Shin-i T."/>
            <person name="Spagnuolo A."/>
            <person name="Stainier D."/>
            <person name="Suzuki M.M."/>
            <person name="Tassy O."/>
            <person name="Takatori N."/>
            <person name="Tokuoka M."/>
            <person name="Yagi K."/>
            <person name="Yoshizaki F."/>
            <person name="Wada S."/>
            <person name="Zhang C."/>
            <person name="Hyatt P.D."/>
            <person name="Larimer F."/>
            <person name="Detter C."/>
            <person name="Doggett N."/>
            <person name="Glavina T."/>
            <person name="Hawkins T."/>
            <person name="Richardson P."/>
            <person name="Lucas S."/>
            <person name="Kohara Y."/>
            <person name="Levine M."/>
            <person name="Satoh N."/>
            <person name="Rokhsar D.S."/>
        </authorList>
    </citation>
    <scope>NUCLEOTIDE SEQUENCE [LARGE SCALE GENOMIC DNA]</scope>
</reference>
<reference evidence="3" key="2">
    <citation type="submission" date="2025-08" db="UniProtKB">
        <authorList>
            <consortium name="Ensembl"/>
        </authorList>
    </citation>
    <scope>IDENTIFICATION</scope>
</reference>
<accession>F6ZYX9</accession>
<dbReference type="HOGENOM" id="CLU_1739867_0_0_1"/>
<keyword evidence="2" id="KW-1133">Transmembrane helix</keyword>
<dbReference type="InParanoid" id="F6ZYX9"/>
<organism evidence="3 4">
    <name type="scientific">Ciona intestinalis</name>
    <name type="common">Transparent sea squirt</name>
    <name type="synonym">Ascidia intestinalis</name>
    <dbReference type="NCBI Taxonomy" id="7719"/>
    <lineage>
        <taxon>Eukaryota</taxon>
        <taxon>Metazoa</taxon>
        <taxon>Chordata</taxon>
        <taxon>Tunicata</taxon>
        <taxon>Ascidiacea</taxon>
        <taxon>Phlebobranchia</taxon>
        <taxon>Cionidae</taxon>
        <taxon>Ciona</taxon>
    </lineage>
</organism>
<name>F6ZYX9_CIOIN</name>
<keyword evidence="2" id="KW-0472">Membrane</keyword>
<evidence type="ECO:0000256" key="1">
    <source>
        <dbReference type="SAM" id="MobiDB-lite"/>
    </source>
</evidence>
<evidence type="ECO:0000256" key="2">
    <source>
        <dbReference type="SAM" id="Phobius"/>
    </source>
</evidence>
<dbReference type="AlphaFoldDB" id="F6ZYX9"/>
<feature type="transmembrane region" description="Helical" evidence="2">
    <location>
        <begin position="63"/>
        <end position="84"/>
    </location>
</feature>